<dbReference type="EMBL" id="FXAM01000001">
    <property type="protein sequence ID" value="SMF96520.1"/>
    <property type="molecule type" value="Genomic_DNA"/>
</dbReference>
<organism evidence="2 3">
    <name type="scientific">Methylomagnum ishizawai</name>
    <dbReference type="NCBI Taxonomy" id="1760988"/>
    <lineage>
        <taxon>Bacteria</taxon>
        <taxon>Pseudomonadati</taxon>
        <taxon>Pseudomonadota</taxon>
        <taxon>Gammaproteobacteria</taxon>
        <taxon>Methylococcales</taxon>
        <taxon>Methylococcaceae</taxon>
        <taxon>Methylomagnum</taxon>
    </lineage>
</organism>
<dbReference type="AlphaFoldDB" id="A0A1Y6D2A3"/>
<keyword evidence="3" id="KW-1185">Reference proteome</keyword>
<feature type="transmembrane region" description="Helical" evidence="1">
    <location>
        <begin position="70"/>
        <end position="90"/>
    </location>
</feature>
<protein>
    <submittedName>
        <fullName evidence="2">Uncharacterized protein</fullName>
    </submittedName>
</protein>
<proteinExistence type="predicted"/>
<feature type="transmembrane region" description="Helical" evidence="1">
    <location>
        <begin position="30"/>
        <end position="49"/>
    </location>
</feature>
<dbReference type="OrthoDB" id="5569792at2"/>
<name>A0A1Y6D2A3_9GAMM</name>
<dbReference type="RefSeq" id="WP_085215398.1">
    <property type="nucleotide sequence ID" value="NZ_FXAM01000001.1"/>
</dbReference>
<keyword evidence="1" id="KW-0812">Transmembrane</keyword>
<keyword evidence="1" id="KW-1133">Transmembrane helix</keyword>
<keyword evidence="1" id="KW-0472">Membrane</keyword>
<sequence length="102" mass="11231">MVLISMLLTAGIAFWFYRTAERLGSKAMHWGVAGAIAYQVPAWAWMMLVSRPYMAGIRGVAAKTTLSASLMSHSWVVVGILCAWVAYRFFLLKTTVKDGAAE</sequence>
<gene>
    <name evidence="2" type="ORF">SAMN02949497_3920</name>
</gene>
<evidence type="ECO:0000256" key="1">
    <source>
        <dbReference type="SAM" id="Phobius"/>
    </source>
</evidence>
<reference evidence="2 3" key="1">
    <citation type="submission" date="2016-12" db="EMBL/GenBank/DDBJ databases">
        <authorList>
            <person name="Song W.-J."/>
            <person name="Kurnit D.M."/>
        </authorList>
    </citation>
    <scope>NUCLEOTIDE SEQUENCE [LARGE SCALE GENOMIC DNA]</scope>
    <source>
        <strain evidence="2 3">175</strain>
    </source>
</reference>
<dbReference type="Proteomes" id="UP000192923">
    <property type="component" value="Unassembled WGS sequence"/>
</dbReference>
<evidence type="ECO:0000313" key="2">
    <source>
        <dbReference type="EMBL" id="SMF96520.1"/>
    </source>
</evidence>
<evidence type="ECO:0000313" key="3">
    <source>
        <dbReference type="Proteomes" id="UP000192923"/>
    </source>
</evidence>
<accession>A0A1Y6D2A3</accession>